<evidence type="ECO:0000256" key="1">
    <source>
        <dbReference type="ARBA" id="ARBA00004300"/>
    </source>
</evidence>
<feature type="region of interest" description="Disordered" evidence="7">
    <location>
        <begin position="13"/>
        <end position="73"/>
    </location>
</feature>
<feature type="non-terminal residue" evidence="9">
    <location>
        <position position="3812"/>
    </location>
</feature>
<dbReference type="GO" id="GO:0007165">
    <property type="term" value="P:signal transduction"/>
    <property type="evidence" value="ECO:0007669"/>
    <property type="project" value="InterPro"/>
</dbReference>
<feature type="region of interest" description="Disordered" evidence="7">
    <location>
        <begin position="3253"/>
        <end position="3272"/>
    </location>
</feature>
<dbReference type="Pfam" id="PF10495">
    <property type="entry name" value="PACT_coil_coil"/>
    <property type="match status" value="1"/>
</dbReference>
<feature type="compositionally biased region" description="Basic and acidic residues" evidence="7">
    <location>
        <begin position="1178"/>
        <end position="1197"/>
    </location>
</feature>
<keyword evidence="2" id="KW-0963">Cytoplasm</keyword>
<dbReference type="EMBL" id="CAAE01015022">
    <property type="protein sequence ID" value="CAG10804.1"/>
    <property type="molecule type" value="Genomic_DNA"/>
</dbReference>
<feature type="region of interest" description="Disordered" evidence="7">
    <location>
        <begin position="1167"/>
        <end position="1199"/>
    </location>
</feature>
<evidence type="ECO:0000256" key="7">
    <source>
        <dbReference type="SAM" id="MobiDB-lite"/>
    </source>
</evidence>
<sequence>FFDFQLAEYRQRKAYADSQRKQKKKKKKKSAEDPEGDSQERVEVCVGGEESSGAGQDGSQEENKEPPSSEFTFTRVLQSGETVKHRQNYTIEVSQPFILQPESEVSTTAEDCSSELLSLFLIWEIIMFWGFFRQDEVEPLQQMKKAGTIQAMEVELAAKTKVVEELTLELEEIRAAFGTEGVQQLQDFEAALKQRDGIITQLTANLQQAREEKDETMKEFLELTEQSQMLQIQFQQLQAGETLRNTSHSSTAADLFQARQQLSLYQQQVEELNAELKKHHESSREQLENIEQLQNKLKEAEVTRDCSITQLEDELERSEKSLRELQQQMAAKETDLRKCLLELEECKTKIERNKLQQEEERTEFETCKAELATSRQKERMSSNEIMQLMGTIEDLQKRVHQGNLSESDAIQKMQEDTVRKLEVLRAELDEMYGQQIVQMKQELHLQHAARVEQMTTQHRAELELLKENHLSQISAATAVEMDTMNAKIQELQFLLDESHAKHNKTRHELSQVSEEKINLQVKVEALLQDLDSAKEKVEQVSKSVISQESHHIELHRLQEVIENLKGELALAREDAQEMEAKHDSEITNYKIKLEMLEREKDAVLDRMAESQEAELERLRTQLLFSHEEELTGLREELQRENFLNTENLLNEAAVRHERVTDELRAGYEKKLHLSENEKASCVLEREELLHQILELKEDLKIALHSSKADELVQQLQELQVELEELRKRGAKQAQMENEMQQLAKKTEVLESKSRDQEKCWENRWREQEEEKRRLMESNNSLEEELAAKRLMIETLEADNIQIHQQVAELAEEIKKQRTTFSFAEKNFEVNYQELKEEYTCLIEAKAQLEERALKETLEFEAKIARLQSQLQELEESSRDTETEGKHTTELMEKLNVRQHEMGCDMEEEETTTEHGECRLQMEAQRISLSQIHAAQLELLQEETEARTHSLELRLQQKSSQEDPAEPKLLQSINISQAVQKECADIIEDFRKIFGEKLLESIEVEGWKPSPSKRKDTTGSTSVLMEARALYKDLQQVRETIEQEHLRLSQLQSLLKDDVNKMVELQTAYDALKSSSEQQISALQLQVASSSSSAVKDVKEQSGTPPACMSEELQRLRAEEQEKQLKLEESHREEVERLRAHYQQQATETEERYLTELLMLQQQLQDVTGPHRSRSSVLETDHEWNEEHSEDLQKLGEEERSEEGVELSFPVGSVGLAAQLQALRTTLHRKYVQEVAALEEQHNRELRRLREEKELDRRGEEKGERAEDLNDIYSPGCSGENIASVGQKVQGKKQDWERIEEEVAKAIVQMSVQFAQQTELLRLNKGACQKSTSMQTMQSGEDEMQEEELTLRASPSLSSRLEEVERLKRELEERNVVISMLKEELLKIKSGPEQVCGFLSVFSLLPIQNQKQRENGQAEDSDERDSQGLERKQDNEGKVTFHDIKTSLLKANKNLSHVLVEVLKTTAAAEETLGLHMQSRSPSSAPTSHSEPLRASNNQPLSSIKTRARIQLPEYSTECYESSETTTEDADLCSMEMKADESLKMSHQMIESLLLGVGSQLENEDYLVGISCRLQTALEKMLMVITDTSNQLEHARLTQTELMRESFRHNEEINGLLQKQEELQERLTEEARAREQLALELHRAEGLIDGYTGERAALEEQLHQKEEFRLNLEQELQVTSSRLHELEQERLQMQEERELLSRQQDAMREHAGPRELRLVEAAMVAAPEADLLEETEKLMKEKVEVQRQAEKENADLLKHNKLLEAELEEQVSRVFELEQAQMTERRDLQQQIQALEKQLENNRKFLDEQAVDREHERDFFQQEIQKLEQQLKNQQKQQAGSEHRNQEVDQLTSQLAVERLTSQLKEKADWCSELLLSSEQLRREVQERDEEIDKLESRIRELEQALLASAEIKDLFCMCLLHVKQKNQHATIAEAEQSTLESQLQTEREALERKEKEICNLEEQLEQFREELENKSEEVQQLHMQLEIQRKEISSQQDYLENRDSLLQVMEAKDREIALLNEQIIKLQHKETTSDNKELDGREEVIKELESQVECLRSEQERLKRNNEEEVDQMSAVIDKLQQEMTNIEQKRVTEEDEDTRPELESSTWALNKEEYAEMKQRMDLATEELRTLKTEHSKLLESYLCLKESAKALAETEQQRSPDTELEDALLQKTAGLVVMQAQVQALEQSASSRLEELGLRVQELEDTVNEKECELRHCRLQLEQTERRAEGLQQKASELEVNLRDKVTEAFTIQQQPEGSKETAERPGHYDFDIVIPKMDSSDIGRLRPVSTGKVFHLTQRLQELEVGLSGIQKDQELQKQLLSSSEEEVLEYEKRLSVLMDLLGQMKNRTHQRASPALEASCSSPAEVQQELQEVKAEVLATTEELVSYKDTCGRLQEELQVSSGVDEGGVSKLKEELTEAQHEAATTKEELNGCRERLEKLQELLQEREMTIAHLTELCQEEVHLCDLSIAKLKEDLQEMRGKVDSTKEELDANRQYSEKLQEDLHLRDLSVSELQQELQKLRENLNTTEEEFSIYKEHQGKLHEDLQGSMSKLEVELQEKRQNLESTEKELGIHKQHNENLQEELHTCTCSLSKLREELEGMRLNLDTSQGDLKHFQQQTEQLQQEVHVRELSISQLKAELQELQKELARAVDCVQPALSPSPSPSPSPLPLSSASSCSTAQPKRKGVKQPSGKGSSAKDKPTPSRRTSNQASGKSHSTRPSSRSEQPTVAVAHSSTQTEHVHLSDLRPEAKTHTSDEMEEVIAEFQEKIVQMQELHAAEILDMEARHISESDSLRRDTQALEEECKALQAVIDKLRSPEARPGNMASQFHFSAVSTFTTLHLHIADANLMRNLVLVHTKGLNLVLNLPDSSSDYSQRTGFDIPSLQQELRTTPEGARRDPDDPLPDRIKTLLREVHQEGMQVLSLSELPISEGESGRIQGWVKERDDLLTTVESLKGLVAHMQMKTSASENWRAQLLDAVRRVFSSERNVLKSALYRQLDALDTSDAIIHLNQLERRLAEQDAQHREAMDSLHIADRASLTAEVSQKAAEVDALNDRLTEEKKRSRDLQWAMEKERCESGRSEESKREELEDLQLSLEEQEGRVAQLAATLEEERQASARLSQRAEEERLGLHRRLQELQVRLETEQAKALEMSAALGRERELRRSGLSSELEEDEAGQEVDGRLLDKLQRELDDKQAQVVNLLSQLEVQRLGAVQKEEELSTGRQKLRREQEALRVARAQLEALEAQMSESQEQLGRELEKSRSLEEEREQLEEKLCWLREQSGRREDAVWPGGSTERTKDWVFQQKSASAQSPSFGAADAVLSKLYSISSKVGSMAAPPAGSSAAAVQPAELSWVQSSLEEAISVLQQAAGPPSVPEVSGLSRSEQPGLVGWESSERAAESFPAGPQSLSLLAGGSSSSLTQRLLRQNAELTGFVSRLTEEKNHLRNQTLRLEEEIRRHRQAGPGTGDGFGKGIAKSDSSGTLLSQEREAWAREKVRLERALHQAQAQVARLRGEIRSDTLREITGPQADNAALKRIYGKYLRSESFRKALVYQKKYLLLLLGGFQECEEATLSLLTRMGGQPALSSLGPLSQRRRGLVRFRSAVRVSIALSRQAAGVWMRFLVKRWQKTMGTSATTSGAASKPQAGQTAVSPRRVGRRERVQTPPLFSQEQTPETRHTFAQAAWRRTETEEAASPAAGAGAAANRPDRPPPPRFTGFTWLGSTEPSPAPTSRATTPTERSATTSPDWRRCSGGWVASPQVPAAPLALLHTFSLSHKPLRLHRCCFIRSIALWLEKVDAINLTLA</sequence>
<feature type="region of interest" description="Disordered" evidence="7">
    <location>
        <begin position="3459"/>
        <end position="3488"/>
    </location>
</feature>
<feature type="coiled-coil region" evidence="6">
    <location>
        <begin position="1877"/>
        <end position="1911"/>
    </location>
</feature>
<dbReference type="GO" id="GO:0005813">
    <property type="term" value="C:centrosome"/>
    <property type="evidence" value="ECO:0007669"/>
    <property type="project" value="UniProtKB-SubCell"/>
</dbReference>
<feature type="coiled-coil region" evidence="6">
    <location>
        <begin position="1108"/>
        <end position="1151"/>
    </location>
</feature>
<feature type="coiled-coil region" evidence="6">
    <location>
        <begin position="3495"/>
        <end position="3522"/>
    </location>
</feature>
<feature type="coiled-coil region" evidence="6">
    <location>
        <begin position="149"/>
        <end position="226"/>
    </location>
</feature>
<comment type="caution">
    <text evidence="9">The sequence shown here is derived from an EMBL/GenBank/DDBJ whole genome shotgun (WGS) entry which is preliminary data.</text>
</comment>
<feature type="compositionally biased region" description="Polar residues" evidence="7">
    <location>
        <begin position="2881"/>
        <end position="2895"/>
    </location>
</feature>
<feature type="coiled-coil region" evidence="6">
    <location>
        <begin position="1023"/>
        <end position="1053"/>
    </location>
</feature>
<feature type="region of interest" description="Disordered" evidence="7">
    <location>
        <begin position="1830"/>
        <end position="1849"/>
    </location>
</feature>
<reference evidence="9" key="1">
    <citation type="journal article" date="2004" name="Nature">
        <title>Genome duplication in the teleost fish Tetraodon nigroviridis reveals the early vertebrate proto-karyotype.</title>
        <authorList>
            <person name="Jaillon O."/>
            <person name="Aury J.-M."/>
            <person name="Brunet F."/>
            <person name="Petit J.-L."/>
            <person name="Stange-Thomann N."/>
            <person name="Mauceli E."/>
            <person name="Bouneau L."/>
            <person name="Fischer C."/>
            <person name="Ozouf-Costaz C."/>
            <person name="Bernot A."/>
            <person name="Nicaud S."/>
            <person name="Jaffe D."/>
            <person name="Fisher S."/>
            <person name="Lutfalla G."/>
            <person name="Dossat C."/>
            <person name="Segurens B."/>
            <person name="Dasilva C."/>
            <person name="Salanoubat M."/>
            <person name="Levy M."/>
            <person name="Boudet N."/>
            <person name="Castellano S."/>
            <person name="Anthouard V."/>
            <person name="Jubin C."/>
            <person name="Castelli V."/>
            <person name="Katinka M."/>
            <person name="Vacherie B."/>
            <person name="Biemont C."/>
            <person name="Skalli Z."/>
            <person name="Cattolico L."/>
            <person name="Poulain J."/>
            <person name="De Berardinis V."/>
            <person name="Cruaud C."/>
            <person name="Duprat S."/>
            <person name="Brottier P."/>
            <person name="Coutanceau J.-P."/>
            <person name="Gouzy J."/>
            <person name="Parra G."/>
            <person name="Lardier G."/>
            <person name="Chapple C."/>
            <person name="McKernan K.J."/>
            <person name="McEwan P."/>
            <person name="Bosak S."/>
            <person name="Kellis M."/>
            <person name="Volff J.-N."/>
            <person name="Guigo R."/>
            <person name="Zody M.C."/>
            <person name="Mesirov J."/>
            <person name="Lindblad-Toh K."/>
            <person name="Birren B."/>
            <person name="Nusbaum C."/>
            <person name="Kahn D."/>
            <person name="Robinson-Rechavi M."/>
            <person name="Laudet V."/>
            <person name="Schachter V."/>
            <person name="Quetier F."/>
            <person name="Saurin W."/>
            <person name="Scarpelli C."/>
            <person name="Wincker P."/>
            <person name="Lander E.S."/>
            <person name="Weissenbach J."/>
            <person name="Roest Crollius H."/>
        </authorList>
    </citation>
    <scope>NUCLEOTIDE SEQUENCE [LARGE SCALE GENOMIC DNA]</scope>
</reference>
<feature type="compositionally biased region" description="Basic and acidic residues" evidence="7">
    <location>
        <begin position="2900"/>
        <end position="2910"/>
    </location>
</feature>
<dbReference type="GO" id="GO:0005737">
    <property type="term" value="C:cytoplasm"/>
    <property type="evidence" value="ECO:0007669"/>
    <property type="project" value="UniProtKB-ARBA"/>
</dbReference>
<dbReference type="PANTHER" id="PTHR44981:SF1">
    <property type="entry name" value="A-KINASE ANCHOR PROTEIN 9"/>
    <property type="match status" value="1"/>
</dbReference>
<feature type="domain" description="Pericentrin/AKAP-450 centrosomal targeting" evidence="8">
    <location>
        <begin position="3547"/>
        <end position="3634"/>
    </location>
</feature>
<protein>
    <submittedName>
        <fullName evidence="9">(spotted green pufferfish) hypothetical protein</fullName>
    </submittedName>
</protein>
<feature type="region of interest" description="Disordered" evidence="7">
    <location>
        <begin position="1253"/>
        <end position="1274"/>
    </location>
</feature>
<feature type="compositionally biased region" description="Pro residues" evidence="7">
    <location>
        <begin position="2664"/>
        <end position="2674"/>
    </location>
</feature>
<feature type="compositionally biased region" description="Polar residues" evidence="7">
    <location>
        <begin position="1494"/>
        <end position="1504"/>
    </location>
</feature>
<dbReference type="InterPro" id="IPR019528">
    <property type="entry name" value="PACT_domain"/>
</dbReference>
<feature type="region of interest" description="Disordered" evidence="7">
    <location>
        <begin position="3693"/>
        <end position="3758"/>
    </location>
</feature>
<feature type="compositionally biased region" description="Low complexity" evidence="7">
    <location>
        <begin position="3700"/>
        <end position="3712"/>
    </location>
</feature>
<dbReference type="InterPro" id="IPR028745">
    <property type="entry name" value="AKAP9/Pericentrin"/>
</dbReference>
<evidence type="ECO:0000256" key="5">
    <source>
        <dbReference type="ARBA" id="ARBA00023212"/>
    </source>
</evidence>
<reference evidence="9" key="2">
    <citation type="submission" date="2004-02" db="EMBL/GenBank/DDBJ databases">
        <authorList>
            <consortium name="Genoscope"/>
            <consortium name="Whitehead Institute Centre for Genome Research"/>
        </authorList>
    </citation>
    <scope>NUCLEOTIDE SEQUENCE</scope>
</reference>
<keyword evidence="4 6" id="KW-0175">Coiled coil</keyword>
<organism evidence="9">
    <name type="scientific">Tetraodon nigroviridis</name>
    <name type="common">Spotted green pufferfish</name>
    <name type="synonym">Chelonodon nigroviridis</name>
    <dbReference type="NCBI Taxonomy" id="99883"/>
    <lineage>
        <taxon>Eukaryota</taxon>
        <taxon>Metazoa</taxon>
        <taxon>Chordata</taxon>
        <taxon>Craniata</taxon>
        <taxon>Vertebrata</taxon>
        <taxon>Euteleostomi</taxon>
        <taxon>Actinopterygii</taxon>
        <taxon>Neopterygii</taxon>
        <taxon>Teleostei</taxon>
        <taxon>Neoteleostei</taxon>
        <taxon>Acanthomorphata</taxon>
        <taxon>Eupercaria</taxon>
        <taxon>Tetraodontiformes</taxon>
        <taxon>Tetradontoidea</taxon>
        <taxon>Tetraodontidae</taxon>
        <taxon>Tetraodon</taxon>
    </lineage>
</organism>
<feature type="compositionally biased region" description="Polar residues" evidence="7">
    <location>
        <begin position="2709"/>
        <end position="2743"/>
    </location>
</feature>
<feature type="region of interest" description="Disordered" evidence="7">
    <location>
        <begin position="1475"/>
        <end position="1505"/>
    </location>
</feature>
<feature type="coiled-coil region" evidence="6">
    <location>
        <begin position="509"/>
        <end position="628"/>
    </location>
</feature>
<dbReference type="GO" id="GO:0060090">
    <property type="term" value="F:molecular adaptor activity"/>
    <property type="evidence" value="ECO:0007669"/>
    <property type="project" value="InterPro"/>
</dbReference>
<proteinExistence type="predicted"/>
<comment type="subcellular location">
    <subcellularLocation>
        <location evidence="1">Cytoplasm</location>
        <location evidence="1">Cytoskeleton</location>
        <location evidence="1">Microtubule organizing center</location>
        <location evidence="1">Centrosome</location>
    </subcellularLocation>
</comment>
<feature type="coiled-coil region" evidence="6">
    <location>
        <begin position="701"/>
        <end position="883"/>
    </location>
</feature>
<feature type="region of interest" description="Disordered" evidence="7">
    <location>
        <begin position="3641"/>
        <end position="3666"/>
    </location>
</feature>
<feature type="compositionally biased region" description="Low complexity" evidence="7">
    <location>
        <begin position="3730"/>
        <end position="3753"/>
    </location>
</feature>
<keyword evidence="5" id="KW-0206">Cytoskeleton</keyword>
<evidence type="ECO:0000256" key="4">
    <source>
        <dbReference type="ARBA" id="ARBA00023054"/>
    </source>
</evidence>
<feature type="compositionally biased region" description="Basic and acidic residues" evidence="7">
    <location>
        <begin position="2744"/>
        <end position="2761"/>
    </location>
</feature>
<feature type="region of interest" description="Disordered" evidence="7">
    <location>
        <begin position="2881"/>
        <end position="2910"/>
    </location>
</feature>
<gene>
    <name evidence="9" type="ORF">GSTENG00032545001</name>
</gene>
<dbReference type="OrthoDB" id="2020852at2759"/>
<evidence type="ECO:0000256" key="3">
    <source>
        <dbReference type="ARBA" id="ARBA00022553"/>
    </source>
</evidence>
<dbReference type="PANTHER" id="PTHR44981">
    <property type="entry name" value="PERICENTRIN-LIKE PROTEIN, ISOFORM F"/>
    <property type="match status" value="1"/>
</dbReference>
<feature type="coiled-coil region" evidence="6">
    <location>
        <begin position="255"/>
        <end position="363"/>
    </location>
</feature>
<feature type="coiled-coil region" evidence="6">
    <location>
        <begin position="1353"/>
        <end position="1383"/>
    </location>
</feature>
<keyword evidence="3" id="KW-0597">Phosphoprotein</keyword>
<feature type="region of interest" description="Disordered" evidence="7">
    <location>
        <begin position="2662"/>
        <end position="2762"/>
    </location>
</feature>
<feature type="coiled-coil region" evidence="6">
    <location>
        <begin position="1936"/>
        <end position="2142"/>
    </location>
</feature>
<feature type="region of interest" description="Disordered" evidence="7">
    <location>
        <begin position="3378"/>
        <end position="3406"/>
    </location>
</feature>
<accession>Q4RLC8</accession>
<feature type="compositionally biased region" description="Basic and acidic residues" evidence="7">
    <location>
        <begin position="3261"/>
        <end position="3272"/>
    </location>
</feature>
<feature type="compositionally biased region" description="Basic and acidic residues" evidence="7">
    <location>
        <begin position="1423"/>
        <end position="1437"/>
    </location>
</feature>
<feature type="coiled-coil region" evidence="6">
    <location>
        <begin position="2188"/>
        <end position="2250"/>
    </location>
</feature>
<evidence type="ECO:0000256" key="2">
    <source>
        <dbReference type="ARBA" id="ARBA00022490"/>
    </source>
</evidence>
<feature type="compositionally biased region" description="Basic and acidic residues" evidence="7">
    <location>
        <begin position="1253"/>
        <end position="1267"/>
    </location>
</feature>
<evidence type="ECO:0000259" key="8">
    <source>
        <dbReference type="Pfam" id="PF10495"/>
    </source>
</evidence>
<evidence type="ECO:0000256" key="6">
    <source>
        <dbReference type="SAM" id="Coils"/>
    </source>
</evidence>
<evidence type="ECO:0000313" key="9">
    <source>
        <dbReference type="EMBL" id="CAG10804.1"/>
    </source>
</evidence>
<feature type="coiled-coil region" evidence="6">
    <location>
        <begin position="2374"/>
        <end position="2658"/>
    </location>
</feature>
<name>Q4RLC8_TETNG</name>
<feature type="region of interest" description="Disordered" evidence="7">
    <location>
        <begin position="3076"/>
        <end position="3097"/>
    </location>
</feature>
<feature type="region of interest" description="Disordered" evidence="7">
    <location>
        <begin position="1409"/>
        <end position="1437"/>
    </location>
</feature>
<dbReference type="KEGG" id="tng:GSTEN00032545G001"/>
<feature type="compositionally biased region" description="Low complexity" evidence="7">
    <location>
        <begin position="1478"/>
        <end position="1489"/>
    </location>
</feature>
<feature type="compositionally biased region" description="Basic and acidic residues" evidence="7">
    <location>
        <begin position="3076"/>
        <end position="3094"/>
    </location>
</feature>